<dbReference type="Pfam" id="PF02502">
    <property type="entry name" value="LacAB_rpiB"/>
    <property type="match status" value="1"/>
</dbReference>
<dbReference type="SUPFAM" id="SSF89623">
    <property type="entry name" value="Ribose/Galactose isomerase RpiB/AlsB"/>
    <property type="match status" value="1"/>
</dbReference>
<comment type="caution">
    <text evidence="2">The sequence shown here is derived from an EMBL/GenBank/DDBJ whole genome shotgun (WGS) entry which is preliminary data.</text>
</comment>
<evidence type="ECO:0000313" key="2">
    <source>
        <dbReference type="EMBL" id="PIR97358.1"/>
    </source>
</evidence>
<organism evidence="2 3">
    <name type="scientific">Candidatus Doudnabacteria bacterium CG10_big_fil_rev_8_21_14_0_10_41_10</name>
    <dbReference type="NCBI Taxonomy" id="1974551"/>
    <lineage>
        <taxon>Bacteria</taxon>
        <taxon>Candidatus Doudnaibacteriota</taxon>
    </lineage>
</organism>
<dbReference type="Proteomes" id="UP000230557">
    <property type="component" value="Unassembled WGS sequence"/>
</dbReference>
<comment type="similarity">
    <text evidence="1">Belongs to the LacAB/RpiB family.</text>
</comment>
<dbReference type="GO" id="GO:0019316">
    <property type="term" value="P:D-allose catabolic process"/>
    <property type="evidence" value="ECO:0007669"/>
    <property type="project" value="TreeGrafter"/>
</dbReference>
<dbReference type="PIRSF" id="PIRSF005384">
    <property type="entry name" value="RpiB_LacA_B"/>
    <property type="match status" value="1"/>
</dbReference>
<dbReference type="GO" id="GO:0004751">
    <property type="term" value="F:ribose-5-phosphate isomerase activity"/>
    <property type="evidence" value="ECO:0007669"/>
    <property type="project" value="TreeGrafter"/>
</dbReference>
<evidence type="ECO:0000256" key="1">
    <source>
        <dbReference type="ARBA" id="ARBA00008754"/>
    </source>
</evidence>
<sequence length="147" mass="16268">MIFLASDHIGFEYKEKIQDYLLNKGYKVKNLGPKNDKVVNFSEYALLVAKNVVADPYNRGILVSGTGQGMCIAANKVKGIYAALVYAEDVAVKSREENNSNVLCLPARHLSVEAVNDIVSAWLSTSFSTTKESLEHISLIKEIENEK</sequence>
<dbReference type="InterPro" id="IPR036569">
    <property type="entry name" value="RpiB_LacA_LacB_sf"/>
</dbReference>
<dbReference type="GO" id="GO:0009052">
    <property type="term" value="P:pentose-phosphate shunt, non-oxidative branch"/>
    <property type="evidence" value="ECO:0007669"/>
    <property type="project" value="TreeGrafter"/>
</dbReference>
<evidence type="ECO:0000313" key="3">
    <source>
        <dbReference type="Proteomes" id="UP000230557"/>
    </source>
</evidence>
<dbReference type="AlphaFoldDB" id="A0A2H0VE25"/>
<dbReference type="PANTHER" id="PTHR30345">
    <property type="entry name" value="RIBOSE-5-PHOSPHATE ISOMERASE B"/>
    <property type="match status" value="1"/>
</dbReference>
<reference evidence="3" key="1">
    <citation type="submission" date="2017-09" db="EMBL/GenBank/DDBJ databases">
        <title>Depth-based differentiation of microbial function through sediment-hosted aquifers and enrichment of novel symbionts in the deep terrestrial subsurface.</title>
        <authorList>
            <person name="Probst A.J."/>
            <person name="Ladd B."/>
            <person name="Jarett J.K."/>
            <person name="Geller-Mcgrath D.E."/>
            <person name="Sieber C.M.K."/>
            <person name="Emerson J.B."/>
            <person name="Anantharaman K."/>
            <person name="Thomas B.C."/>
            <person name="Malmstrom R."/>
            <person name="Stieglmeier M."/>
            <person name="Klingl A."/>
            <person name="Woyke T."/>
            <person name="Ryan C.M."/>
            <person name="Banfield J.F."/>
        </authorList>
    </citation>
    <scope>NUCLEOTIDE SEQUENCE [LARGE SCALE GENOMIC DNA]</scope>
</reference>
<dbReference type="Gene3D" id="3.40.1400.10">
    <property type="entry name" value="Sugar-phosphate isomerase, RpiB/LacA/LacB"/>
    <property type="match status" value="1"/>
</dbReference>
<dbReference type="PANTHER" id="PTHR30345:SF0">
    <property type="entry name" value="DNA DAMAGE-REPAIR_TOLERATION PROTEIN DRT102"/>
    <property type="match status" value="1"/>
</dbReference>
<dbReference type="InterPro" id="IPR003500">
    <property type="entry name" value="RpiB_LacA_LacB"/>
</dbReference>
<dbReference type="EMBL" id="PFAJ01000023">
    <property type="protein sequence ID" value="PIR97358.1"/>
    <property type="molecule type" value="Genomic_DNA"/>
</dbReference>
<gene>
    <name evidence="2" type="ORF">COT91_01705</name>
</gene>
<dbReference type="NCBIfam" id="NF004051">
    <property type="entry name" value="PRK05571.1"/>
    <property type="match status" value="1"/>
</dbReference>
<proteinExistence type="inferred from homology"/>
<protein>
    <submittedName>
        <fullName evidence="2">Ribose-5-phosphate isomerase</fullName>
    </submittedName>
</protein>
<name>A0A2H0VE25_9BACT</name>
<keyword evidence="2" id="KW-0413">Isomerase</keyword>
<accession>A0A2H0VE25</accession>
<dbReference type="NCBIfam" id="TIGR00689">
    <property type="entry name" value="rpiB_lacA_lacB"/>
    <property type="match status" value="1"/>
</dbReference>